<dbReference type="Gene3D" id="3.10.129.10">
    <property type="entry name" value="Hotdog Thioesterase"/>
    <property type="match status" value="1"/>
</dbReference>
<name>A0A556AKM8_9BURK</name>
<dbReference type="GO" id="GO:0003857">
    <property type="term" value="F:(3S)-3-hydroxyacyl-CoA dehydrogenase (NAD+) activity"/>
    <property type="evidence" value="ECO:0007669"/>
    <property type="project" value="TreeGrafter"/>
</dbReference>
<dbReference type="GO" id="GO:0004300">
    <property type="term" value="F:enoyl-CoA hydratase activity"/>
    <property type="evidence" value="ECO:0007669"/>
    <property type="project" value="TreeGrafter"/>
</dbReference>
<dbReference type="Proteomes" id="UP000318405">
    <property type="component" value="Unassembled WGS sequence"/>
</dbReference>
<dbReference type="AlphaFoldDB" id="A0A556AKM8"/>
<sequence length="289" mass="31794">MPLDPQALASWRFPEVTQDYSDRDSLLYALSVGFGAVPTHPGEIDFVYEKQQRTVPTMAAVLCHPGVWLHNPAFGVTRNKVVHGEQRMRFHRPLPPAGRLRGTARVLAVEDKGIDKGAVVHLERSIAERDSGELYATIVHSTFCRADGGFGSGFGEAPALHVVPERPADVVVRLPTRADAALLYRLNVDRNPLHVDPTFASKAGFPRPILHGLCLYGIAARGLVQALLGWDCARLASLDVRFSGVFYPGETLELSLWQDKENISFVGRSAEREVVVLNNGLAVTRRQTE</sequence>
<dbReference type="InterPro" id="IPR029069">
    <property type="entry name" value="HotDog_dom_sf"/>
</dbReference>
<protein>
    <submittedName>
        <fullName evidence="3">3-alpha,7-alpha, 12-alpha-trihydroxy-5-beta-cholest-24-enoyl-CoA hydratase</fullName>
    </submittedName>
</protein>
<feature type="domain" description="Peroxisomal multifunctional enzyme type 2-like N-terminal" evidence="2">
    <location>
        <begin position="19"/>
        <end position="145"/>
    </location>
</feature>
<evidence type="ECO:0000313" key="4">
    <source>
        <dbReference type="Proteomes" id="UP000318405"/>
    </source>
</evidence>
<organism evidence="3 4">
    <name type="scientific">Verticiella sediminum</name>
    <dbReference type="NCBI Taxonomy" id="1247510"/>
    <lineage>
        <taxon>Bacteria</taxon>
        <taxon>Pseudomonadati</taxon>
        <taxon>Pseudomonadota</taxon>
        <taxon>Betaproteobacteria</taxon>
        <taxon>Burkholderiales</taxon>
        <taxon>Alcaligenaceae</taxon>
        <taxon>Verticiella</taxon>
    </lineage>
</organism>
<evidence type="ECO:0000259" key="2">
    <source>
        <dbReference type="Pfam" id="PF22622"/>
    </source>
</evidence>
<evidence type="ECO:0000313" key="3">
    <source>
        <dbReference type="EMBL" id="TSH93433.1"/>
    </source>
</evidence>
<dbReference type="InterPro" id="IPR002539">
    <property type="entry name" value="MaoC-like_dom"/>
</dbReference>
<dbReference type="PANTHER" id="PTHR13078:SF56">
    <property type="entry name" value="PEROXISOMAL MULTIFUNCTIONAL ENZYME TYPE 2"/>
    <property type="match status" value="1"/>
</dbReference>
<dbReference type="GO" id="GO:0006635">
    <property type="term" value="P:fatty acid beta-oxidation"/>
    <property type="evidence" value="ECO:0007669"/>
    <property type="project" value="TreeGrafter"/>
</dbReference>
<feature type="domain" description="MaoC-like" evidence="1">
    <location>
        <begin position="164"/>
        <end position="269"/>
    </location>
</feature>
<keyword evidence="4" id="KW-1185">Reference proteome</keyword>
<dbReference type="RefSeq" id="WP_143948952.1">
    <property type="nucleotide sequence ID" value="NZ_BAABMB010000006.1"/>
</dbReference>
<dbReference type="SUPFAM" id="SSF54637">
    <property type="entry name" value="Thioesterase/thiol ester dehydrase-isomerase"/>
    <property type="match status" value="2"/>
</dbReference>
<dbReference type="PANTHER" id="PTHR13078">
    <property type="entry name" value="PEROXISOMAL MULTIFUNCTIONAL ENZYME TYPE 2-RELATED"/>
    <property type="match status" value="1"/>
</dbReference>
<dbReference type="EMBL" id="VLTJ01000028">
    <property type="protein sequence ID" value="TSH93433.1"/>
    <property type="molecule type" value="Genomic_DNA"/>
</dbReference>
<dbReference type="CDD" id="cd03448">
    <property type="entry name" value="HDE_HSD"/>
    <property type="match status" value="1"/>
</dbReference>
<dbReference type="GO" id="GO:0044594">
    <property type="term" value="F:17-beta-hydroxysteroid dehydrogenase (NAD+) activity"/>
    <property type="evidence" value="ECO:0007669"/>
    <property type="project" value="TreeGrafter"/>
</dbReference>
<dbReference type="InterPro" id="IPR054357">
    <property type="entry name" value="MFE-2_N"/>
</dbReference>
<accession>A0A556AKM8</accession>
<evidence type="ECO:0000259" key="1">
    <source>
        <dbReference type="Pfam" id="PF01575"/>
    </source>
</evidence>
<dbReference type="Pfam" id="PF22622">
    <property type="entry name" value="MFE-2_hydrat-2_N"/>
    <property type="match status" value="1"/>
</dbReference>
<dbReference type="OrthoDB" id="5522043at2"/>
<comment type="caution">
    <text evidence="3">The sequence shown here is derived from an EMBL/GenBank/DDBJ whole genome shotgun (WGS) entry which is preliminary data.</text>
</comment>
<reference evidence="3 4" key="1">
    <citation type="submission" date="2019-07" db="EMBL/GenBank/DDBJ databases">
        <title>Qingshengfaniella alkalisoli gen. nov., sp. nov., isolated from saline soil.</title>
        <authorList>
            <person name="Xu L."/>
            <person name="Huang X.-X."/>
            <person name="Sun J.-Q."/>
        </authorList>
    </citation>
    <scope>NUCLEOTIDE SEQUENCE [LARGE SCALE GENOMIC DNA]</scope>
    <source>
        <strain evidence="3 4">DSM 27279</strain>
    </source>
</reference>
<dbReference type="Pfam" id="PF01575">
    <property type="entry name" value="MaoC_dehydratas"/>
    <property type="match status" value="1"/>
</dbReference>
<proteinExistence type="predicted"/>
<gene>
    <name evidence="3" type="ORF">FOZ76_14345</name>
</gene>